<proteinExistence type="inferred from homology"/>
<keyword evidence="11 13" id="KW-0472">Membrane</keyword>
<dbReference type="FunFam" id="3.30.160.60:FF:000065">
    <property type="entry name" value="B-cell CLL/lymphoma 6, member B"/>
    <property type="match status" value="1"/>
</dbReference>
<protein>
    <submittedName>
        <fullName evidence="14">Uncharacterized protein</fullName>
    </submittedName>
</protein>
<dbReference type="AlphaFoldDB" id="A0A9N9X7S5"/>
<evidence type="ECO:0000256" key="9">
    <source>
        <dbReference type="ARBA" id="ARBA00022989"/>
    </source>
</evidence>
<dbReference type="PANTHER" id="PTHR15186">
    <property type="entry name" value="RE48077P"/>
    <property type="match status" value="1"/>
</dbReference>
<dbReference type="GO" id="GO:0005741">
    <property type="term" value="C:mitochondrial outer membrane"/>
    <property type="evidence" value="ECO:0007669"/>
    <property type="project" value="TreeGrafter"/>
</dbReference>
<keyword evidence="5" id="KW-0053">Apoptosis</keyword>
<dbReference type="Gene3D" id="3.30.160.60">
    <property type="entry name" value="Classic Zinc Finger"/>
    <property type="match status" value="1"/>
</dbReference>
<evidence type="ECO:0000256" key="2">
    <source>
        <dbReference type="ARBA" id="ARBA00004325"/>
    </source>
</evidence>
<evidence type="ECO:0000256" key="11">
    <source>
        <dbReference type="ARBA" id="ARBA00023136"/>
    </source>
</evidence>
<dbReference type="InterPro" id="IPR010548">
    <property type="entry name" value="BNIP3"/>
</dbReference>
<keyword evidence="8" id="KW-0862">Zinc</keyword>
<evidence type="ECO:0000256" key="6">
    <source>
        <dbReference type="ARBA" id="ARBA00022723"/>
    </source>
</evidence>
<reference evidence="14" key="1">
    <citation type="submission" date="2022-01" db="EMBL/GenBank/DDBJ databases">
        <authorList>
            <person name="King R."/>
        </authorList>
    </citation>
    <scope>NUCLEOTIDE SEQUENCE</scope>
</reference>
<comment type="subcellular location">
    <subcellularLocation>
        <location evidence="1">Membrane</location>
        <topology evidence="1">Single-pass membrane protein</topology>
    </subcellularLocation>
    <subcellularLocation>
        <location evidence="2">Mitochondrion membrane</location>
    </subcellularLocation>
</comment>
<evidence type="ECO:0000256" key="7">
    <source>
        <dbReference type="ARBA" id="ARBA00022771"/>
    </source>
</evidence>
<evidence type="ECO:0000256" key="1">
    <source>
        <dbReference type="ARBA" id="ARBA00004167"/>
    </source>
</evidence>
<dbReference type="GO" id="GO:0097345">
    <property type="term" value="P:mitochondrial outer membrane permeabilization"/>
    <property type="evidence" value="ECO:0007669"/>
    <property type="project" value="TreeGrafter"/>
</dbReference>
<evidence type="ECO:0000256" key="12">
    <source>
        <dbReference type="SAM" id="MobiDB-lite"/>
    </source>
</evidence>
<dbReference type="GO" id="GO:0043065">
    <property type="term" value="P:positive regulation of apoptotic process"/>
    <property type="evidence" value="ECO:0007669"/>
    <property type="project" value="InterPro"/>
</dbReference>
<evidence type="ECO:0000256" key="10">
    <source>
        <dbReference type="ARBA" id="ARBA00023128"/>
    </source>
</evidence>
<evidence type="ECO:0000256" key="5">
    <source>
        <dbReference type="ARBA" id="ARBA00022703"/>
    </source>
</evidence>
<dbReference type="InterPro" id="IPR036236">
    <property type="entry name" value="Znf_C2H2_sf"/>
</dbReference>
<keyword evidence="15" id="KW-1185">Reference proteome</keyword>
<evidence type="ECO:0000256" key="3">
    <source>
        <dbReference type="ARBA" id="ARBA00007710"/>
    </source>
</evidence>
<dbReference type="Proteomes" id="UP001153709">
    <property type="component" value="Chromosome 10"/>
</dbReference>
<keyword evidence="6" id="KW-0479">Metal-binding</keyword>
<dbReference type="Pfam" id="PF06553">
    <property type="entry name" value="BNIP3"/>
    <property type="match status" value="1"/>
</dbReference>
<keyword evidence="9 13" id="KW-1133">Transmembrane helix</keyword>
<dbReference type="GO" id="GO:0008270">
    <property type="term" value="F:zinc ion binding"/>
    <property type="evidence" value="ECO:0007669"/>
    <property type="project" value="UniProtKB-KW"/>
</dbReference>
<sequence>MKVHTGEKPYKCEICSKQFTHAESWVDVGAGSTCGSTNVGTPGSITYTLSVEDYLCLLKEAQESNQSSARVSLAGSRRDSPRSSPKSPPNSPVQGTALNLDWQNYYINTEAKEESDSEFFNNWSSRPDQLPPKNWSFRPPKRDLLSIRYARVGNSSVFSRKGLCTLFLTNLISLLLGTGVGLWLSKHGFFVPAIKVR</sequence>
<dbReference type="EMBL" id="OU898285">
    <property type="protein sequence ID" value="CAG9828177.1"/>
    <property type="molecule type" value="Genomic_DNA"/>
</dbReference>
<name>A0A9N9X7S5_DIABA</name>
<evidence type="ECO:0000256" key="4">
    <source>
        <dbReference type="ARBA" id="ARBA00022692"/>
    </source>
</evidence>
<dbReference type="SUPFAM" id="SSF57667">
    <property type="entry name" value="beta-beta-alpha zinc fingers"/>
    <property type="match status" value="1"/>
</dbReference>
<evidence type="ECO:0000313" key="14">
    <source>
        <dbReference type="EMBL" id="CAG9828177.1"/>
    </source>
</evidence>
<keyword evidence="7" id="KW-0863">Zinc-finger</keyword>
<feature type="transmembrane region" description="Helical" evidence="13">
    <location>
        <begin position="163"/>
        <end position="184"/>
    </location>
</feature>
<evidence type="ECO:0000256" key="8">
    <source>
        <dbReference type="ARBA" id="ARBA00022833"/>
    </source>
</evidence>
<keyword evidence="10" id="KW-0496">Mitochondrion</keyword>
<dbReference type="GO" id="GO:0042802">
    <property type="term" value="F:identical protein binding"/>
    <property type="evidence" value="ECO:0007669"/>
    <property type="project" value="UniProtKB-ARBA"/>
</dbReference>
<keyword evidence="4 13" id="KW-0812">Transmembrane</keyword>
<evidence type="ECO:0000313" key="15">
    <source>
        <dbReference type="Proteomes" id="UP001153709"/>
    </source>
</evidence>
<organism evidence="14 15">
    <name type="scientific">Diabrotica balteata</name>
    <name type="common">Banded cucumber beetle</name>
    <dbReference type="NCBI Taxonomy" id="107213"/>
    <lineage>
        <taxon>Eukaryota</taxon>
        <taxon>Metazoa</taxon>
        <taxon>Ecdysozoa</taxon>
        <taxon>Arthropoda</taxon>
        <taxon>Hexapoda</taxon>
        <taxon>Insecta</taxon>
        <taxon>Pterygota</taxon>
        <taxon>Neoptera</taxon>
        <taxon>Endopterygota</taxon>
        <taxon>Coleoptera</taxon>
        <taxon>Polyphaga</taxon>
        <taxon>Cucujiformia</taxon>
        <taxon>Chrysomeloidea</taxon>
        <taxon>Chrysomelidae</taxon>
        <taxon>Galerucinae</taxon>
        <taxon>Diabroticina</taxon>
        <taxon>Diabroticites</taxon>
        <taxon>Diabrotica</taxon>
    </lineage>
</organism>
<dbReference type="OrthoDB" id="5857140at2759"/>
<feature type="region of interest" description="Disordered" evidence="12">
    <location>
        <begin position="67"/>
        <end position="96"/>
    </location>
</feature>
<dbReference type="GO" id="GO:0005634">
    <property type="term" value="C:nucleus"/>
    <property type="evidence" value="ECO:0007669"/>
    <property type="project" value="TreeGrafter"/>
</dbReference>
<accession>A0A9N9X7S5</accession>
<gene>
    <name evidence="14" type="ORF">DIABBA_LOCUS2114</name>
</gene>
<dbReference type="PANTHER" id="PTHR15186:SF5">
    <property type="entry name" value="BNIP3, ISOFORM A"/>
    <property type="match status" value="1"/>
</dbReference>
<evidence type="ECO:0000256" key="13">
    <source>
        <dbReference type="SAM" id="Phobius"/>
    </source>
</evidence>
<comment type="similarity">
    <text evidence="3">Belongs to the NIP3 family.</text>
</comment>